<dbReference type="Pfam" id="PF03068">
    <property type="entry name" value="PAD"/>
    <property type="match status" value="1"/>
</dbReference>
<dbReference type="PANTHER" id="PTHR10837:SF8">
    <property type="entry name" value="PROTEIN-ARGININE DEIMINASE"/>
    <property type="match status" value="1"/>
</dbReference>
<keyword evidence="3" id="KW-1185">Reference proteome</keyword>
<dbReference type="PANTHER" id="PTHR10837">
    <property type="entry name" value="PEPTIDYLARGININE DEIMINASE"/>
    <property type="match status" value="1"/>
</dbReference>
<proteinExistence type="predicted"/>
<evidence type="ECO:0000313" key="2">
    <source>
        <dbReference type="EMBL" id="KAI3546231.1"/>
    </source>
</evidence>
<gene>
    <name evidence="2" type="ORF">CABS02_09108</name>
</gene>
<comment type="caution">
    <text evidence="2">The sequence shown here is derived from an EMBL/GenBank/DDBJ whole genome shotgun (WGS) entry which is preliminary data.</text>
</comment>
<dbReference type="Gene3D" id="3.75.10.10">
    <property type="entry name" value="L-arginine/glycine Amidinotransferase, Chain A"/>
    <property type="match status" value="1"/>
</dbReference>
<organism evidence="2 3">
    <name type="scientific">Colletotrichum abscissum</name>
    <dbReference type="NCBI Taxonomy" id="1671311"/>
    <lineage>
        <taxon>Eukaryota</taxon>
        <taxon>Fungi</taxon>
        <taxon>Dikarya</taxon>
        <taxon>Ascomycota</taxon>
        <taxon>Pezizomycotina</taxon>
        <taxon>Sordariomycetes</taxon>
        <taxon>Hypocreomycetidae</taxon>
        <taxon>Glomerellales</taxon>
        <taxon>Glomerellaceae</taxon>
        <taxon>Colletotrichum</taxon>
        <taxon>Colletotrichum acutatum species complex</taxon>
    </lineage>
</organism>
<dbReference type="Proteomes" id="UP001056436">
    <property type="component" value="Unassembled WGS sequence"/>
</dbReference>
<dbReference type="EMBL" id="SDAQ01000058">
    <property type="protein sequence ID" value="KAI3546231.1"/>
    <property type="molecule type" value="Genomic_DNA"/>
</dbReference>
<feature type="domain" description="Protein-arginine deiminase C-terminal" evidence="1">
    <location>
        <begin position="1"/>
        <end position="150"/>
    </location>
</feature>
<dbReference type="GO" id="GO:0005737">
    <property type="term" value="C:cytoplasm"/>
    <property type="evidence" value="ECO:0007669"/>
    <property type="project" value="InterPro"/>
</dbReference>
<dbReference type="GO" id="GO:0004668">
    <property type="term" value="F:protein-arginine deiminase activity"/>
    <property type="evidence" value="ECO:0007669"/>
    <property type="project" value="InterPro"/>
</dbReference>
<dbReference type="InterPro" id="IPR004303">
    <property type="entry name" value="PAD"/>
</dbReference>
<dbReference type="InterPro" id="IPR013530">
    <property type="entry name" value="PAD_C"/>
</dbReference>
<evidence type="ECO:0000259" key="1">
    <source>
        <dbReference type="Pfam" id="PF03068"/>
    </source>
</evidence>
<evidence type="ECO:0000313" key="3">
    <source>
        <dbReference type="Proteomes" id="UP001056436"/>
    </source>
</evidence>
<dbReference type="OrthoDB" id="5102063at2759"/>
<sequence length="150" mass="16852">MTVDELLPNETFHEVNAYAQRHIDADLGILLAEIPILRDHVIRIPSLFKAPKVSSLSSLTETVMEGEYLLVSFSPAAINGVVLDNYYVSPKTWGPVVEGRDILEFAIREVYAKAGMEVGFVDDFMSHHHTFGEVHCGSNTFRETDAAWWE</sequence>
<dbReference type="GO" id="GO:0005509">
    <property type="term" value="F:calcium ion binding"/>
    <property type="evidence" value="ECO:0007669"/>
    <property type="project" value="InterPro"/>
</dbReference>
<reference evidence="2" key="1">
    <citation type="submission" date="2019-01" db="EMBL/GenBank/DDBJ databases">
        <title>Colletotrichum abscissum LGMF1257.</title>
        <authorList>
            <person name="Baroncelli R."/>
        </authorList>
    </citation>
    <scope>NUCLEOTIDE SEQUENCE</scope>
    <source>
        <strain evidence="2">Ca142</strain>
    </source>
</reference>
<accession>A0A9P9XB25</accession>
<dbReference type="SUPFAM" id="SSF55909">
    <property type="entry name" value="Pentein"/>
    <property type="match status" value="1"/>
</dbReference>
<protein>
    <recommendedName>
        <fullName evidence="1">Protein-arginine deiminase C-terminal domain-containing protein</fullName>
    </recommendedName>
</protein>
<dbReference type="AlphaFoldDB" id="A0A9P9XB25"/>
<name>A0A9P9XB25_9PEZI</name>